<evidence type="ECO:0000313" key="2">
    <source>
        <dbReference type="EMBL" id="MBP0483823.1"/>
    </source>
</evidence>
<sequence length="320" mass="33019">MRAHRAIAGLMACLVAGFMGSLASAAQAKWVYQDGPETGRHAAWVCADGAGAGKDGRLCFGLSCDAGQGIRFGLSAQGDAVLLARADLNVLIFVGARALAPLSFTTTGLGTFEAPLTAAHAGAIARLQAGSAMDLRYWETEDAPPLLWRLSLKGSRAALDALQGACPVPAPEAPSQVVERDPAARVLTDMRAACAALGGTVTVGEGYATAVDLAAPEVAASGARTVELADEQKDGLILRHERLICSAQDNLVCGPAGCLASVWKPGPTGYARVFLNAVQDIAMETPGALRLLLRGALCGSRRAGSCTQIWTLQDGRLAPE</sequence>
<evidence type="ECO:0000313" key="3">
    <source>
        <dbReference type="Proteomes" id="UP000675940"/>
    </source>
</evidence>
<feature type="signal peptide" evidence="1">
    <location>
        <begin position="1"/>
        <end position="28"/>
    </location>
</feature>
<dbReference type="EMBL" id="JAGISH010000008">
    <property type="protein sequence ID" value="MBP0483823.1"/>
    <property type="molecule type" value="Genomic_DNA"/>
</dbReference>
<proteinExistence type="predicted"/>
<keyword evidence="1" id="KW-0732">Signal</keyword>
<dbReference type="RefSeq" id="WP_209361762.1">
    <property type="nucleotide sequence ID" value="NZ_JAGISH010000008.1"/>
</dbReference>
<comment type="caution">
    <text evidence="2">The sequence shown here is derived from an EMBL/GenBank/DDBJ whole genome shotgun (WGS) entry which is preliminary data.</text>
</comment>
<dbReference type="Proteomes" id="UP000675940">
    <property type="component" value="Unassembled WGS sequence"/>
</dbReference>
<evidence type="ECO:0000256" key="1">
    <source>
        <dbReference type="SAM" id="SignalP"/>
    </source>
</evidence>
<accession>A0A940MQ65</accession>
<feature type="chain" id="PRO_5037183967" evidence="1">
    <location>
        <begin position="29"/>
        <end position="320"/>
    </location>
</feature>
<organism evidence="2 3">
    <name type="scientific">Sagittula salina</name>
    <dbReference type="NCBI Taxonomy" id="2820268"/>
    <lineage>
        <taxon>Bacteria</taxon>
        <taxon>Pseudomonadati</taxon>
        <taxon>Pseudomonadota</taxon>
        <taxon>Alphaproteobacteria</taxon>
        <taxon>Rhodobacterales</taxon>
        <taxon>Roseobacteraceae</taxon>
        <taxon>Sagittula</taxon>
    </lineage>
</organism>
<gene>
    <name evidence="2" type="ORF">J5474_15165</name>
</gene>
<reference evidence="2" key="1">
    <citation type="submission" date="2021-03" db="EMBL/GenBank/DDBJ databases">
        <title>Sagittula salina sp. nov. strain M10.9X isolated from the marine waste.</title>
        <authorList>
            <person name="Satari L."/>
            <person name="Molina-Menor E."/>
            <person name="Vidal-Verdu A."/>
            <person name="Pascual J."/>
            <person name="Pereto J."/>
            <person name="Porcar M."/>
        </authorList>
    </citation>
    <scope>NUCLEOTIDE SEQUENCE</scope>
    <source>
        <strain evidence="2">M10.9X</strain>
    </source>
</reference>
<dbReference type="AlphaFoldDB" id="A0A940MQ65"/>
<keyword evidence="3" id="KW-1185">Reference proteome</keyword>
<name>A0A940MQ65_9RHOB</name>
<protein>
    <submittedName>
        <fullName evidence="2">Uncharacterized protein</fullName>
    </submittedName>
</protein>